<sequence length="376" mass="44058">MYLKVLNLINIESDCKIEIEQRVIHIKKDEYTISNLNKLIEPIFLSYDNKKIQIESPCYFNLDENLKKYLGFPNTTFDFSILCNTLMYCPTSEEKYINIDKECEFTINKEDENSNSVYKIPIGIYSLDDLEEILNCNQNEHNNIKLGINENFINITTDYSYTMDDYLKNCLGMPLYDFISDSPSSKTGTEEPKFYTKSFLKNINGVIFTKTNEPDKIYKTEIKGNYSIDQLNSLLPSSIKLQNDNNFIKLTSRNYFLIDENLKLSLGIDKDYLYKHVGDSEILNNNINKRLLEVHCNIIEKSVTSNNENIIEEELLFVDYYDPIKPFIKSNPIMYRKVNVRTIQIIKIHIIDQNGDIVNFDDDFIVYLDLIEEKTK</sequence>
<accession>A0A6G0SVA7</accession>
<dbReference type="OrthoDB" id="6635715at2759"/>
<keyword evidence="2" id="KW-1185">Reference proteome</keyword>
<dbReference type="EMBL" id="VYZN01001457">
    <property type="protein sequence ID" value="KAE9522249.1"/>
    <property type="molecule type" value="Genomic_DNA"/>
</dbReference>
<comment type="caution">
    <text evidence="1">The sequence shown here is derived from an EMBL/GenBank/DDBJ whole genome shotgun (WGS) entry which is preliminary data.</text>
</comment>
<evidence type="ECO:0000313" key="2">
    <source>
        <dbReference type="Proteomes" id="UP000475862"/>
    </source>
</evidence>
<dbReference type="AlphaFoldDB" id="A0A6G0SVA7"/>
<proteinExistence type="predicted"/>
<organism evidence="1 2">
    <name type="scientific">Aphis glycines</name>
    <name type="common">Soybean aphid</name>
    <dbReference type="NCBI Taxonomy" id="307491"/>
    <lineage>
        <taxon>Eukaryota</taxon>
        <taxon>Metazoa</taxon>
        <taxon>Ecdysozoa</taxon>
        <taxon>Arthropoda</taxon>
        <taxon>Hexapoda</taxon>
        <taxon>Insecta</taxon>
        <taxon>Pterygota</taxon>
        <taxon>Neoptera</taxon>
        <taxon>Paraneoptera</taxon>
        <taxon>Hemiptera</taxon>
        <taxon>Sternorrhyncha</taxon>
        <taxon>Aphidomorpha</taxon>
        <taxon>Aphidoidea</taxon>
        <taxon>Aphididae</taxon>
        <taxon>Aphidini</taxon>
        <taxon>Aphis</taxon>
        <taxon>Aphis</taxon>
    </lineage>
</organism>
<name>A0A6G0SVA7_APHGL</name>
<evidence type="ECO:0000313" key="1">
    <source>
        <dbReference type="EMBL" id="KAE9522249.1"/>
    </source>
</evidence>
<reference evidence="1 2" key="1">
    <citation type="submission" date="2019-08" db="EMBL/GenBank/DDBJ databases">
        <title>The genome of the soybean aphid Biotype 1, its phylome, world population structure and adaptation to the North American continent.</title>
        <authorList>
            <person name="Giordano R."/>
            <person name="Donthu R.K."/>
            <person name="Hernandez A.G."/>
            <person name="Wright C.L."/>
            <person name="Zimin A.V."/>
        </authorList>
    </citation>
    <scope>NUCLEOTIDE SEQUENCE [LARGE SCALE GENOMIC DNA]</scope>
    <source>
        <tissue evidence="1">Whole aphids</tissue>
    </source>
</reference>
<dbReference type="Proteomes" id="UP000475862">
    <property type="component" value="Unassembled WGS sequence"/>
</dbReference>
<protein>
    <submittedName>
        <fullName evidence="1">Uncharacterized protein</fullName>
    </submittedName>
</protein>
<gene>
    <name evidence="1" type="ORF">AGLY_017358</name>
</gene>